<dbReference type="AlphaFoldDB" id="A0A9D2IU77"/>
<feature type="transmembrane region" description="Helical" evidence="1">
    <location>
        <begin position="228"/>
        <end position="247"/>
    </location>
</feature>
<feature type="transmembrane region" description="Helical" evidence="1">
    <location>
        <begin position="48"/>
        <end position="69"/>
    </location>
</feature>
<evidence type="ECO:0000256" key="1">
    <source>
        <dbReference type="SAM" id="Phobius"/>
    </source>
</evidence>
<evidence type="ECO:0000313" key="2">
    <source>
        <dbReference type="EMBL" id="HIZ23401.1"/>
    </source>
</evidence>
<proteinExistence type="predicted"/>
<dbReference type="CDD" id="cd21809">
    <property type="entry name" value="ABC-2_lan_permease-like"/>
    <property type="match status" value="1"/>
</dbReference>
<dbReference type="Proteomes" id="UP000824041">
    <property type="component" value="Unassembled WGS sequence"/>
</dbReference>
<comment type="caution">
    <text evidence="2">The sequence shown here is derived from an EMBL/GenBank/DDBJ whole genome shotgun (WGS) entry which is preliminary data.</text>
</comment>
<feature type="transmembrane region" description="Helical" evidence="1">
    <location>
        <begin position="18"/>
        <end position="36"/>
    </location>
</feature>
<keyword evidence="1" id="KW-1133">Transmembrane helix</keyword>
<reference evidence="2" key="1">
    <citation type="journal article" date="2021" name="PeerJ">
        <title>Extensive microbial diversity within the chicken gut microbiome revealed by metagenomics and culture.</title>
        <authorList>
            <person name="Gilroy R."/>
            <person name="Ravi A."/>
            <person name="Getino M."/>
            <person name="Pursley I."/>
            <person name="Horton D.L."/>
            <person name="Alikhan N.F."/>
            <person name="Baker D."/>
            <person name="Gharbi K."/>
            <person name="Hall N."/>
            <person name="Watson M."/>
            <person name="Adriaenssens E.M."/>
            <person name="Foster-Nyarko E."/>
            <person name="Jarju S."/>
            <person name="Secka A."/>
            <person name="Antonio M."/>
            <person name="Oren A."/>
            <person name="Chaudhuri R.R."/>
            <person name="La Ragione R."/>
            <person name="Hildebrand F."/>
            <person name="Pallen M.J."/>
        </authorList>
    </citation>
    <scope>NUCLEOTIDE SEQUENCE</scope>
    <source>
        <strain evidence="2">14324</strain>
    </source>
</reference>
<reference evidence="2" key="2">
    <citation type="submission" date="2021-04" db="EMBL/GenBank/DDBJ databases">
        <authorList>
            <person name="Gilroy R."/>
        </authorList>
    </citation>
    <scope>NUCLEOTIDE SEQUENCE</scope>
    <source>
        <strain evidence="2">14324</strain>
    </source>
</reference>
<feature type="transmembrane region" description="Helical" evidence="1">
    <location>
        <begin position="134"/>
        <end position="156"/>
    </location>
</feature>
<protein>
    <submittedName>
        <fullName evidence="2">ABC transporter permease</fullName>
    </submittedName>
</protein>
<organism evidence="2 3">
    <name type="scientific">Candidatus Blautia faecigallinarum</name>
    <dbReference type="NCBI Taxonomy" id="2838488"/>
    <lineage>
        <taxon>Bacteria</taxon>
        <taxon>Bacillati</taxon>
        <taxon>Bacillota</taxon>
        <taxon>Clostridia</taxon>
        <taxon>Lachnospirales</taxon>
        <taxon>Lachnospiraceae</taxon>
        <taxon>Blautia</taxon>
    </lineage>
</organism>
<keyword evidence="1" id="KW-0472">Membrane</keyword>
<name>A0A9D2IU77_9FIRM</name>
<feature type="transmembrane region" description="Helical" evidence="1">
    <location>
        <begin position="168"/>
        <end position="187"/>
    </location>
</feature>
<feature type="transmembrane region" description="Helical" evidence="1">
    <location>
        <begin position="103"/>
        <end position="128"/>
    </location>
</feature>
<keyword evidence="1" id="KW-0812">Transmembrane</keyword>
<dbReference type="EMBL" id="DXBU01000153">
    <property type="protein sequence ID" value="HIZ23401.1"/>
    <property type="molecule type" value="Genomic_DNA"/>
</dbReference>
<sequence>MMKTLLTEIRKCRKRKLWFIYLCALAVMVLWIYGSFARNPFTPSQAKVGYYTLLLNYTLMNLIFLPIVLATSASRVCDIENKGNTYKQLFTMQSRSSLFHGKLVLNGIYIFLLALLETLSICVMGRHFHAAQKIPVNLLVLFFVSTFLVSMVLYVMQQVLSLLMSNQLMPLFIGLMGTFTGVFSAFFPNTILTSIVPWGYYAVTSPLMMEYTGGEVFYHVVPLPAEKILGFFLFGLIFYAAGFYRYLKKEV</sequence>
<evidence type="ECO:0000313" key="3">
    <source>
        <dbReference type="Proteomes" id="UP000824041"/>
    </source>
</evidence>
<gene>
    <name evidence="2" type="ORF">IAA21_11505</name>
</gene>
<dbReference type="Pfam" id="PF12730">
    <property type="entry name" value="ABC2_membrane_4"/>
    <property type="match status" value="1"/>
</dbReference>
<accession>A0A9D2IU77</accession>